<evidence type="ECO:0000313" key="2">
    <source>
        <dbReference type="Proteomes" id="UP001061991"/>
    </source>
</evidence>
<reference evidence="1" key="1">
    <citation type="submission" date="2022-09" db="EMBL/GenBank/DDBJ databases">
        <title>Interaction between co-microsymbionts with complementary sets of symbiotic genes in legume-rhizobium systems.</title>
        <authorList>
            <person name="Safronova V."/>
            <person name="Sazanova A."/>
            <person name="Afonin A."/>
            <person name="Chirak E."/>
        </authorList>
    </citation>
    <scope>NUCLEOTIDE SEQUENCE</scope>
    <source>
        <strain evidence="1">A18/3m</strain>
    </source>
</reference>
<dbReference type="Proteomes" id="UP001061991">
    <property type="component" value="Chromosome"/>
</dbReference>
<organism evidence="1 2">
    <name type="scientific">Phyllobacterium zundukense</name>
    <dbReference type="NCBI Taxonomy" id="1867719"/>
    <lineage>
        <taxon>Bacteria</taxon>
        <taxon>Pseudomonadati</taxon>
        <taxon>Pseudomonadota</taxon>
        <taxon>Alphaproteobacteria</taxon>
        <taxon>Hyphomicrobiales</taxon>
        <taxon>Phyllobacteriaceae</taxon>
        <taxon>Phyllobacterium</taxon>
    </lineage>
</organism>
<protein>
    <submittedName>
        <fullName evidence="1">Invasion associated locus B family protein</fullName>
    </submittedName>
</protein>
<sequence>MPFKHQGLALCASAFLWTTPSALAQQAPTLADPSTATQRAAEPQVRSIQYADWYYRCVDVKTADSATVPNCEVAQVSQVKQGEKDISVLTLAIAKTAPDLAKKKQAPELLLTALVPLNVYLPSGLLIDADGKSVAQINYRNCNEAGCWAQQKLDTKVVTALQKGTDGGGRLRLMNGQNINIKFSLKGLCNRVWRRLARMANPLNCIICCRHRMGRLQRLRERSTRRMARS</sequence>
<keyword evidence="2" id="KW-1185">Reference proteome</keyword>
<proteinExistence type="predicted"/>
<accession>A0ACD4D045</accession>
<evidence type="ECO:0000313" key="1">
    <source>
        <dbReference type="EMBL" id="UXN59256.1"/>
    </source>
</evidence>
<gene>
    <name evidence="1" type="ORF">N8E88_21950</name>
</gene>
<name>A0ACD4D045_9HYPH</name>
<dbReference type="EMBL" id="CP104973">
    <property type="protein sequence ID" value="UXN59256.1"/>
    <property type="molecule type" value="Genomic_DNA"/>
</dbReference>